<dbReference type="PROSITE" id="PS00135">
    <property type="entry name" value="TRYPSIN_SER"/>
    <property type="match status" value="1"/>
</dbReference>
<evidence type="ECO:0000259" key="5">
    <source>
        <dbReference type="PROSITE" id="PS50240"/>
    </source>
</evidence>
<dbReference type="Pfam" id="PF00089">
    <property type="entry name" value="Trypsin"/>
    <property type="match status" value="1"/>
</dbReference>
<keyword evidence="1" id="KW-1015">Disulfide bond</keyword>
<name>A0ABD1EV20_HYPHA</name>
<dbReference type="InterPro" id="IPR009003">
    <property type="entry name" value="Peptidase_S1_PA"/>
</dbReference>
<reference evidence="6 7" key="1">
    <citation type="submission" date="2024-05" db="EMBL/GenBank/DDBJ databases">
        <title>Genetic variation in Jamaican populations of the coffee berry borer (Hypothenemus hampei).</title>
        <authorList>
            <person name="Errbii M."/>
            <person name="Myrie A."/>
        </authorList>
    </citation>
    <scope>NUCLEOTIDE SEQUENCE [LARGE SCALE GENOMIC DNA]</scope>
    <source>
        <strain evidence="6">JA-Hopewell-2020-01-JO</strain>
        <tissue evidence="6">Whole body</tissue>
    </source>
</reference>
<feature type="compositionally biased region" description="Polar residues" evidence="3">
    <location>
        <begin position="198"/>
        <end position="215"/>
    </location>
</feature>
<evidence type="ECO:0000313" key="7">
    <source>
        <dbReference type="Proteomes" id="UP001566132"/>
    </source>
</evidence>
<comment type="caution">
    <text evidence="6">The sequence shown here is derived from an EMBL/GenBank/DDBJ whole genome shotgun (WGS) entry which is preliminary data.</text>
</comment>
<dbReference type="InterPro" id="IPR001254">
    <property type="entry name" value="Trypsin_dom"/>
</dbReference>
<evidence type="ECO:0000256" key="2">
    <source>
        <dbReference type="RuleBase" id="RU363034"/>
    </source>
</evidence>
<dbReference type="GO" id="GO:0008236">
    <property type="term" value="F:serine-type peptidase activity"/>
    <property type="evidence" value="ECO:0007669"/>
    <property type="project" value="UniProtKB-KW"/>
</dbReference>
<evidence type="ECO:0000256" key="1">
    <source>
        <dbReference type="ARBA" id="ARBA00023157"/>
    </source>
</evidence>
<keyword evidence="7" id="KW-1185">Reference proteome</keyword>
<dbReference type="PANTHER" id="PTHR24260">
    <property type="match status" value="1"/>
</dbReference>
<dbReference type="FunFam" id="2.40.10.10:FF:000068">
    <property type="entry name" value="transmembrane protease serine 2"/>
    <property type="match status" value="1"/>
</dbReference>
<dbReference type="CDD" id="cd00190">
    <property type="entry name" value="Tryp_SPc"/>
    <property type="match status" value="1"/>
</dbReference>
<dbReference type="InterPro" id="IPR001314">
    <property type="entry name" value="Peptidase_S1A"/>
</dbReference>
<dbReference type="InterPro" id="IPR018114">
    <property type="entry name" value="TRYPSIN_HIS"/>
</dbReference>
<dbReference type="InterPro" id="IPR043504">
    <property type="entry name" value="Peptidase_S1_PA_chymotrypsin"/>
</dbReference>
<feature type="domain" description="Peptidase S1" evidence="5">
    <location>
        <begin position="328"/>
        <end position="583"/>
    </location>
</feature>
<dbReference type="Gene3D" id="2.40.10.10">
    <property type="entry name" value="Trypsin-like serine proteases"/>
    <property type="match status" value="1"/>
</dbReference>
<evidence type="ECO:0000256" key="4">
    <source>
        <dbReference type="SAM" id="SignalP"/>
    </source>
</evidence>
<dbReference type="InterPro" id="IPR051333">
    <property type="entry name" value="CLIP_Serine_Protease"/>
</dbReference>
<dbReference type="InterPro" id="IPR033116">
    <property type="entry name" value="TRYPSIN_SER"/>
</dbReference>
<accession>A0ABD1EV20</accession>
<dbReference type="EMBL" id="JBDJPC010000005">
    <property type="protein sequence ID" value="KAL1502648.1"/>
    <property type="molecule type" value="Genomic_DNA"/>
</dbReference>
<keyword evidence="2" id="KW-0720">Serine protease</keyword>
<feature type="region of interest" description="Disordered" evidence="3">
    <location>
        <begin position="273"/>
        <end position="294"/>
    </location>
</feature>
<dbReference type="SMART" id="SM00020">
    <property type="entry name" value="Tryp_SPc"/>
    <property type="match status" value="1"/>
</dbReference>
<evidence type="ECO:0000256" key="3">
    <source>
        <dbReference type="SAM" id="MobiDB-lite"/>
    </source>
</evidence>
<feature type="signal peptide" evidence="4">
    <location>
        <begin position="1"/>
        <end position="20"/>
    </location>
</feature>
<dbReference type="Pfam" id="PF16030">
    <property type="entry name" value="GD_N"/>
    <property type="match status" value="1"/>
</dbReference>
<keyword evidence="2" id="KW-0378">Hydrolase</keyword>
<dbReference type="SUPFAM" id="SSF50494">
    <property type="entry name" value="Trypsin-like serine proteases"/>
    <property type="match status" value="1"/>
</dbReference>
<organism evidence="6 7">
    <name type="scientific">Hypothenemus hampei</name>
    <name type="common">Coffee berry borer</name>
    <dbReference type="NCBI Taxonomy" id="57062"/>
    <lineage>
        <taxon>Eukaryota</taxon>
        <taxon>Metazoa</taxon>
        <taxon>Ecdysozoa</taxon>
        <taxon>Arthropoda</taxon>
        <taxon>Hexapoda</taxon>
        <taxon>Insecta</taxon>
        <taxon>Pterygota</taxon>
        <taxon>Neoptera</taxon>
        <taxon>Endopterygota</taxon>
        <taxon>Coleoptera</taxon>
        <taxon>Polyphaga</taxon>
        <taxon>Cucujiformia</taxon>
        <taxon>Curculionidae</taxon>
        <taxon>Scolytinae</taxon>
        <taxon>Hypothenemus</taxon>
    </lineage>
</organism>
<evidence type="ECO:0000313" key="6">
    <source>
        <dbReference type="EMBL" id="KAL1502648.1"/>
    </source>
</evidence>
<dbReference type="AlphaFoldDB" id="A0ABD1EV20"/>
<dbReference type="PROSITE" id="PS00134">
    <property type="entry name" value="TRYPSIN_HIS"/>
    <property type="match status" value="1"/>
</dbReference>
<feature type="chain" id="PRO_5044744307" description="Peptidase S1 domain-containing protein" evidence="4">
    <location>
        <begin position="21"/>
        <end position="585"/>
    </location>
</feature>
<dbReference type="GO" id="GO:0006508">
    <property type="term" value="P:proteolysis"/>
    <property type="evidence" value="ECO:0007669"/>
    <property type="project" value="UniProtKB-KW"/>
</dbReference>
<dbReference type="PROSITE" id="PS50240">
    <property type="entry name" value="TRYPSIN_DOM"/>
    <property type="match status" value="1"/>
</dbReference>
<dbReference type="Proteomes" id="UP001566132">
    <property type="component" value="Unassembled WGS sequence"/>
</dbReference>
<proteinExistence type="predicted"/>
<sequence length="585" mass="64376">MSILNAVIVLVLVTVRPLQGFRYMYVYPQNAENNNQNSLQSPCPSVFQYQNDENGNLIGFVRVDQFDSDGKIQLDIELSLSNAVQGYNGRIALAGERQKVINDIMNRKPIFYKILFPAWQNIPPKITRISVNGDIICSGPTVGLQSAPVLTIINLQHKLSLDITPLVTPTSDASLNNVENVNKGTQNGQRPLFDIRNGSGSQVGTTNFKQNSQRIGPNPPFKIKNFFTNFHPTHPPGRTVPNRGQINPENPFLKGRFSTPEPSNDDAEIQVEERDGDSSLVGPVRTENPFNFNPVTQVTPRGTSNSVGTLSGTLSETCGRPLATNSLIVHGQRVPRGAYPWLVAVFRQLENLSLTYICSGSLVSEKHVVTAAHCLKLEYRRVKPNEIVCVFGKLNIRKWVTAPGERMLEPDSITIHPDYEPGKANADIAVMTFPDPIPFSKTIMPLCLWQGDNDLRDVVGNIGLVVGWGRDENGEVGSAEPRQIHMPIVDQLECLKGSSSSAGHAFVEIVSKNTFCAGFRNGSGPCNGDSGSAFLLRRNGIFYLRGIVSTALSEATHTSCNLQEYVVFTDASKYLDWLIRIITTT</sequence>
<dbReference type="InterPro" id="IPR031986">
    <property type="entry name" value="GD_N"/>
</dbReference>
<feature type="region of interest" description="Disordered" evidence="3">
    <location>
        <begin position="181"/>
        <end position="217"/>
    </location>
</feature>
<dbReference type="PRINTS" id="PR00722">
    <property type="entry name" value="CHYMOTRYPSIN"/>
</dbReference>
<gene>
    <name evidence="6" type="ORF">ABEB36_007762</name>
</gene>
<protein>
    <recommendedName>
        <fullName evidence="5">Peptidase S1 domain-containing protein</fullName>
    </recommendedName>
</protein>
<dbReference type="PANTHER" id="PTHR24260:SF143">
    <property type="entry name" value="SERINE PROTEASE GD-LIKE PROTEIN"/>
    <property type="match status" value="1"/>
</dbReference>
<keyword evidence="4" id="KW-0732">Signal</keyword>
<keyword evidence="2" id="KW-0645">Protease</keyword>